<proteinExistence type="predicted"/>
<dbReference type="InterPro" id="IPR047738">
    <property type="entry name" value="SAV_2336-like_N"/>
</dbReference>
<feature type="compositionally biased region" description="Basic and acidic residues" evidence="1">
    <location>
        <begin position="38"/>
        <end position="70"/>
    </location>
</feature>
<dbReference type="NCBIfam" id="NF041121">
    <property type="entry name" value="SAV_2336_NTERM"/>
    <property type="match status" value="1"/>
</dbReference>
<gene>
    <name evidence="3" type="ORF">A9O66_24730</name>
    <name evidence="2" type="ORF">VOI32_03045</name>
</gene>
<dbReference type="Proteomes" id="UP000509548">
    <property type="component" value="Chromosome 2"/>
</dbReference>
<dbReference type="RefSeq" id="WP_107200540.1">
    <property type="nucleotide sequence ID" value="NZ_CP015959.1"/>
</dbReference>
<feature type="compositionally biased region" description="Basic and acidic residues" evidence="1">
    <location>
        <begin position="533"/>
        <end position="546"/>
    </location>
</feature>
<feature type="region of interest" description="Disordered" evidence="1">
    <location>
        <begin position="33"/>
        <end position="89"/>
    </location>
</feature>
<dbReference type="SUPFAM" id="SSF101908">
    <property type="entry name" value="Putative isomerase YbhE"/>
    <property type="match status" value="1"/>
</dbReference>
<sequence>MDAFYLRNALRLEELNADALSVVEAVWLARHMGPAEEQSERVSERESGSGNVRRRDEPDHDVHRPVERGKLARQPATTEASNAPADAISGIATACDDDGRGTAGRRRMHIGALPALERRDAFRPALLPLLTYAPRFDEEFDEAATIEAYASNGSVTLQPVMRRRSRRWLKVSMLIEREGTNALWTQPLDELYRLMRLSGTVRQLRRWSLAFEDGEPVLRILDRQGNERSIAHLAARMNWWPNELLIVASDFTTPGWHRNIYPRLLRQWASEQPMLLLHTLPRRLWGRSWTATPEATTSAPGTACATELMHVIADAWYSTLSPGQPRVAIPVAGLDPESISAWVNTFVCAPLARAPAVLLEPDSTDEPIPPALEPDTSTAQYRVMVFEMASSRVARQLARYLSVVAPLSFPVMRWIQQAMLPKSDPSHLAEFVLGGLLVRRSADARTPPDEVVYDFHTDVRPLMQRGLPVDTALDVMQTVGAYIEANADKAIDLRTAVETLNAQQLAALPADARAFAEVSRAFLERMGLIAPHAQDRSNSESAEARSEATGGQSPSRPGSAEVSGSSFSSLETEESQPKVRHATYKGRVLDLRWSHTHPEMLAVLTDKHVEAWNVSETQQGDVLYPISANSLEQVPAPLLICWWIAPTSENGREIETARRLVTLIVQGLDLGGWRPVKIQQLRQPTELRSSPTVLLVFETHEMTERDTIELTIYRKLSERESTPFVDASVELNETAVERYNGQLRLNLASMINSSASPRVADELDYLVGKLRDYLRENIPTTEPLGRATAFNWTDDGWLAVAYRDERGVSMIRAVDVSETPRGEALSSRVISTVPHRSWITDLTLLPRSFARTQGTRAASIRESESAAWLDQLGEIHSNGAPLFQERQQSNLPRRFVKSQFGDSWGVTNDEMGFSLYRAGFNTTRAIARLRPRGRSSNDASDFVDQSILEAWISHDAVHAVTSEGTVYSAELGRIDTDISPTYEMQPHGTGNKALAAATNVSGRRLALVRPGGIVEIWDPVVDRILFQWSEPALKFDMEAPCHLALSPDGRRIATSFGNSIAVRELPEPCLDPHYWSRQLLWVDDRPNNNIDERAEFARRGLGFTLARSTDEALALLKLHSYAGIISDMGRREGAQEGYRLLDEVRRTDSSTPFFIYAGSNSDKHLKEAQSRGAQYSTGTPLVLIREVCNSVFARIPRELASGSSVDGPAA</sequence>
<evidence type="ECO:0000313" key="3">
    <source>
        <dbReference type="EMBL" id="QLB65584.1"/>
    </source>
</evidence>
<evidence type="ECO:0000313" key="4">
    <source>
        <dbReference type="Proteomes" id="UP000509548"/>
    </source>
</evidence>
<dbReference type="CDD" id="cd00156">
    <property type="entry name" value="REC"/>
    <property type="match status" value="1"/>
</dbReference>
<evidence type="ECO:0000313" key="5">
    <source>
        <dbReference type="Proteomes" id="UP001462961"/>
    </source>
</evidence>
<reference evidence="3" key="2">
    <citation type="submission" date="2016-06" db="EMBL/GenBank/DDBJ databases">
        <authorList>
            <person name="Huang P."/>
            <person name="Jiang X."/>
            <person name="Liu X."/>
        </authorList>
    </citation>
    <scope>NUCLEOTIDE SEQUENCE</scope>
    <source>
        <strain evidence="3">852011</strain>
    </source>
</reference>
<evidence type="ECO:0000256" key="1">
    <source>
        <dbReference type="SAM" id="MobiDB-lite"/>
    </source>
</evidence>
<dbReference type="Gene3D" id="3.40.50.2300">
    <property type="match status" value="1"/>
</dbReference>
<accession>A0A9Q6WP77</accession>
<dbReference type="Proteomes" id="UP001462961">
    <property type="component" value="Unassembled WGS sequence"/>
</dbReference>
<dbReference type="AlphaFoldDB" id="A0A9Q6WP77"/>
<protein>
    <submittedName>
        <fullName evidence="2">Response regulator</fullName>
    </submittedName>
</protein>
<reference evidence="3 4" key="1">
    <citation type="journal article" date="2014" name="Genome Announc.">
        <title>Draft Genome Sequence of the Haloacid-Degrading Burkholderia caribensis Strain MBA4.</title>
        <authorList>
            <person name="Pan Y."/>
            <person name="Kong K.F."/>
            <person name="Tsang J.S."/>
        </authorList>
    </citation>
    <scope>NUCLEOTIDE SEQUENCE [LARGE SCALE GENOMIC DNA]</scope>
    <source>
        <strain evidence="3 4">852011</strain>
    </source>
</reference>
<dbReference type="EMBL" id="JAYLVJ010000002">
    <property type="protein sequence ID" value="MEO1752904.1"/>
    <property type="molecule type" value="Genomic_DNA"/>
</dbReference>
<dbReference type="InterPro" id="IPR011006">
    <property type="entry name" value="CheY-like_superfamily"/>
</dbReference>
<feature type="compositionally biased region" description="Low complexity" evidence="1">
    <location>
        <begin position="559"/>
        <end position="570"/>
    </location>
</feature>
<feature type="region of interest" description="Disordered" evidence="1">
    <location>
        <begin position="532"/>
        <end position="581"/>
    </location>
</feature>
<dbReference type="EMBL" id="CP015959">
    <property type="protein sequence ID" value="QLB65584.1"/>
    <property type="molecule type" value="Genomic_DNA"/>
</dbReference>
<keyword evidence="5" id="KW-1185">Reference proteome</keyword>
<organism evidence="3 4">
    <name type="scientific">Paraburkholderia caribensis</name>
    <dbReference type="NCBI Taxonomy" id="75105"/>
    <lineage>
        <taxon>Bacteria</taxon>
        <taxon>Pseudomonadati</taxon>
        <taxon>Pseudomonadota</taxon>
        <taxon>Betaproteobacteria</taxon>
        <taxon>Burkholderiales</taxon>
        <taxon>Burkholderiaceae</taxon>
        <taxon>Paraburkholderia</taxon>
    </lineage>
</organism>
<evidence type="ECO:0000313" key="2">
    <source>
        <dbReference type="EMBL" id="MEO1752904.1"/>
    </source>
</evidence>
<reference evidence="2 5" key="3">
    <citation type="submission" date="2024-01" db="EMBL/GenBank/DDBJ databases">
        <title>The diversity of rhizobia nodulating Mimosa spp. in eleven states of Brazil covering several biomes is determined by host plant, location, and edaphic factors.</title>
        <authorList>
            <person name="Rouws L."/>
            <person name="Barauna A."/>
            <person name="Beukes C."/>
            <person name="De Faria S.M."/>
            <person name="Gross E."/>
            <person name="Dos Reis Junior F.B."/>
            <person name="Simon M."/>
            <person name="Maluk M."/>
            <person name="Odee D.W."/>
            <person name="Kenicer G."/>
            <person name="Young J.P.W."/>
            <person name="Reis V.M."/>
            <person name="Zilli J."/>
            <person name="James E.K."/>
        </authorList>
    </citation>
    <scope>NUCLEOTIDE SEQUENCE [LARGE SCALE GENOMIC DNA]</scope>
    <source>
        <strain evidence="2 5">JHI1651</strain>
    </source>
</reference>
<name>A0A9Q6WP77_9BURK</name>
<dbReference type="SUPFAM" id="SSF52172">
    <property type="entry name" value="CheY-like"/>
    <property type="match status" value="1"/>
</dbReference>